<evidence type="ECO:0000256" key="9">
    <source>
        <dbReference type="ARBA" id="ARBA00023136"/>
    </source>
</evidence>
<keyword evidence="3" id="KW-1003">Cell membrane</keyword>
<dbReference type="InterPro" id="IPR003439">
    <property type="entry name" value="ABC_transporter-like_ATP-bd"/>
</dbReference>
<gene>
    <name evidence="11" type="ORF">DLK05_04980</name>
</gene>
<dbReference type="RefSeq" id="WP_127342897.1">
    <property type="nucleotide sequence ID" value="NZ_RJJX01000004.1"/>
</dbReference>
<evidence type="ECO:0000256" key="8">
    <source>
        <dbReference type="ARBA" id="ARBA00023065"/>
    </source>
</evidence>
<keyword evidence="9" id="KW-0472">Membrane</keyword>
<dbReference type="GO" id="GO:0006826">
    <property type="term" value="P:iron ion transport"/>
    <property type="evidence" value="ECO:0007669"/>
    <property type="project" value="UniProtKB-KW"/>
</dbReference>
<evidence type="ECO:0000256" key="5">
    <source>
        <dbReference type="ARBA" id="ARBA00022741"/>
    </source>
</evidence>
<evidence type="ECO:0000256" key="2">
    <source>
        <dbReference type="ARBA" id="ARBA00022448"/>
    </source>
</evidence>
<evidence type="ECO:0000256" key="6">
    <source>
        <dbReference type="ARBA" id="ARBA00022840"/>
    </source>
</evidence>
<dbReference type="FunFam" id="3.40.50.300:FF:000134">
    <property type="entry name" value="Iron-enterobactin ABC transporter ATP-binding protein"/>
    <property type="match status" value="1"/>
</dbReference>
<dbReference type="OrthoDB" id="9787851at2"/>
<dbReference type="EMBL" id="RJJX01000004">
    <property type="protein sequence ID" value="RUT79173.1"/>
    <property type="molecule type" value="Genomic_DNA"/>
</dbReference>
<keyword evidence="12" id="KW-1185">Reference proteome</keyword>
<accession>A0A434AXE4</accession>
<organism evidence="11 12">
    <name type="scientific">Ancylomarina longa</name>
    <dbReference type="NCBI Taxonomy" id="2487017"/>
    <lineage>
        <taxon>Bacteria</taxon>
        <taxon>Pseudomonadati</taxon>
        <taxon>Bacteroidota</taxon>
        <taxon>Bacteroidia</taxon>
        <taxon>Marinilabiliales</taxon>
        <taxon>Marinifilaceae</taxon>
        <taxon>Ancylomarina</taxon>
    </lineage>
</organism>
<keyword evidence="2" id="KW-0813">Transport</keyword>
<comment type="caution">
    <text evidence="11">The sequence shown here is derived from an EMBL/GenBank/DDBJ whole genome shotgun (WGS) entry which is preliminary data.</text>
</comment>
<evidence type="ECO:0000256" key="4">
    <source>
        <dbReference type="ARBA" id="ARBA00022496"/>
    </source>
</evidence>
<reference evidence="11 12" key="1">
    <citation type="submission" date="2018-11" db="EMBL/GenBank/DDBJ databases">
        <title>Parancylomarina longa gen. nov., sp. nov., isolated from sediments of southern Okinawa.</title>
        <authorList>
            <person name="Fu T."/>
        </authorList>
    </citation>
    <scope>NUCLEOTIDE SEQUENCE [LARGE SCALE GENOMIC DNA]</scope>
    <source>
        <strain evidence="11 12">T3-2 S1-C</strain>
    </source>
</reference>
<evidence type="ECO:0000256" key="7">
    <source>
        <dbReference type="ARBA" id="ARBA00023004"/>
    </source>
</evidence>
<dbReference type="PANTHER" id="PTHR42771:SF2">
    <property type="entry name" value="IRON(3+)-HYDROXAMATE IMPORT ATP-BINDING PROTEIN FHUC"/>
    <property type="match status" value="1"/>
</dbReference>
<evidence type="ECO:0000313" key="12">
    <source>
        <dbReference type="Proteomes" id="UP000282985"/>
    </source>
</evidence>
<evidence type="ECO:0000256" key="3">
    <source>
        <dbReference type="ARBA" id="ARBA00022475"/>
    </source>
</evidence>
<evidence type="ECO:0000259" key="10">
    <source>
        <dbReference type="PROSITE" id="PS50893"/>
    </source>
</evidence>
<evidence type="ECO:0000313" key="11">
    <source>
        <dbReference type="EMBL" id="RUT79173.1"/>
    </source>
</evidence>
<dbReference type="AlphaFoldDB" id="A0A434AXE4"/>
<dbReference type="GO" id="GO:0005886">
    <property type="term" value="C:plasma membrane"/>
    <property type="evidence" value="ECO:0007669"/>
    <property type="project" value="UniProtKB-SubCell"/>
</dbReference>
<feature type="domain" description="ABC transporter" evidence="10">
    <location>
        <begin position="13"/>
        <end position="252"/>
    </location>
</feature>
<proteinExistence type="predicted"/>
<keyword evidence="4" id="KW-0410">Iron transport</keyword>
<dbReference type="Pfam" id="PF00005">
    <property type="entry name" value="ABC_tran"/>
    <property type="match status" value="1"/>
</dbReference>
<dbReference type="InterPro" id="IPR003593">
    <property type="entry name" value="AAA+_ATPase"/>
</dbReference>
<keyword evidence="8" id="KW-0406">Ion transport</keyword>
<keyword evidence="6 11" id="KW-0067">ATP-binding</keyword>
<keyword evidence="5" id="KW-0547">Nucleotide-binding</keyword>
<dbReference type="Gene3D" id="3.40.50.300">
    <property type="entry name" value="P-loop containing nucleotide triphosphate hydrolases"/>
    <property type="match status" value="1"/>
</dbReference>
<sequence>MDTKKYFKDILTTKQLSIGYKESKGPDFCLLSDINLTIRRGELVCLLGPNGSGKSTLMRTIAGLQAPLAGYTLVEDIPIKERNFKEIARLLSIVLTERLSVGNLSVYHIVSLGRHPYTSFMGRLSDKDVEIIQWALEQVGLTGFADKFINQLSDGERQRVMIAKALAQDTPLIMLDEPTAHLDLPNRVEIMRLLRRLAQETDKAILLSTHELDLALQAADRIWLMSKNEAIRVGVPEDLVLSGSIEKTFENNSFNFDRKSGNFIMHYQKKAAIQVVGNDVMGFWTSRALSREGYQVTCEEVADCKIILDEVNRTWNLILKGRHKTYTQMEALILDLRKHETSKLTQN</sequence>
<name>A0A434AXE4_9BACT</name>
<comment type="subcellular location">
    <subcellularLocation>
        <location evidence="1">Cell membrane</location>
        <topology evidence="1">Peripheral membrane protein</topology>
    </subcellularLocation>
</comment>
<dbReference type="SUPFAM" id="SSF52540">
    <property type="entry name" value="P-loop containing nucleoside triphosphate hydrolases"/>
    <property type="match status" value="1"/>
</dbReference>
<evidence type="ECO:0000256" key="1">
    <source>
        <dbReference type="ARBA" id="ARBA00004202"/>
    </source>
</evidence>
<dbReference type="PROSITE" id="PS50893">
    <property type="entry name" value="ABC_TRANSPORTER_2"/>
    <property type="match status" value="1"/>
</dbReference>
<dbReference type="GO" id="GO:0005524">
    <property type="term" value="F:ATP binding"/>
    <property type="evidence" value="ECO:0007669"/>
    <property type="project" value="UniProtKB-KW"/>
</dbReference>
<protein>
    <submittedName>
        <fullName evidence="11">ABC transporter ATP-binding protein</fullName>
    </submittedName>
</protein>
<dbReference type="InterPro" id="IPR027417">
    <property type="entry name" value="P-loop_NTPase"/>
</dbReference>
<dbReference type="SMART" id="SM00382">
    <property type="entry name" value="AAA"/>
    <property type="match status" value="1"/>
</dbReference>
<dbReference type="InterPro" id="IPR051535">
    <property type="entry name" value="Siderophore_ABC-ATPase"/>
</dbReference>
<dbReference type="GO" id="GO:0016887">
    <property type="term" value="F:ATP hydrolysis activity"/>
    <property type="evidence" value="ECO:0007669"/>
    <property type="project" value="InterPro"/>
</dbReference>
<dbReference type="PANTHER" id="PTHR42771">
    <property type="entry name" value="IRON(3+)-HYDROXAMATE IMPORT ATP-BINDING PROTEIN FHUC"/>
    <property type="match status" value="1"/>
</dbReference>
<keyword evidence="7" id="KW-0408">Iron</keyword>
<dbReference type="Proteomes" id="UP000282985">
    <property type="component" value="Unassembled WGS sequence"/>
</dbReference>
<dbReference type="CDD" id="cd03214">
    <property type="entry name" value="ABC_Iron-Siderophores_B12_Hemin"/>
    <property type="match status" value="1"/>
</dbReference>